<protein>
    <submittedName>
        <fullName evidence="1">Uncharacterized protein</fullName>
    </submittedName>
</protein>
<reference evidence="1 2" key="1">
    <citation type="journal article" date="2017" name="BMC Biol.">
        <title>Genomic innovations, transcriptional plasticity and gene loss underlying the evolution and divergence of two highly polyphagous and invasive Helicoverpa pest species.</title>
        <authorList>
            <person name="Pearce S.L."/>
            <person name="Clarke D.F."/>
            <person name="East P.D."/>
            <person name="Elfekih S."/>
            <person name="Gordon K.H."/>
            <person name="Jermiin L.S."/>
            <person name="McGaughran A."/>
            <person name="Oakeshott J.G."/>
            <person name="Papanikolaou A."/>
            <person name="Perera O.P."/>
            <person name="Rane R.V."/>
            <person name="Richards S."/>
            <person name="Tay W.T."/>
            <person name="Walsh T.K."/>
            <person name="Anderson A."/>
            <person name="Anderson C.J."/>
            <person name="Asgari S."/>
            <person name="Board P.G."/>
            <person name="Bretschneider A."/>
            <person name="Campbell P.M."/>
            <person name="Chertemps T."/>
            <person name="Christeller J.T."/>
            <person name="Coppin C.W."/>
            <person name="Downes S.J."/>
            <person name="Duan G."/>
            <person name="Farnsworth C.A."/>
            <person name="Good R.T."/>
            <person name="Han L.B."/>
            <person name="Han Y.C."/>
            <person name="Hatje K."/>
            <person name="Horne I."/>
            <person name="Huang Y.P."/>
            <person name="Hughes D.S."/>
            <person name="Jacquin-Joly E."/>
            <person name="James W."/>
            <person name="Jhangiani S."/>
            <person name="Kollmar M."/>
            <person name="Kuwar S.S."/>
            <person name="Li S."/>
            <person name="Liu N.Y."/>
            <person name="Maibeche M.T."/>
            <person name="Miller J.R."/>
            <person name="Montagne N."/>
            <person name="Perry T."/>
            <person name="Qu J."/>
            <person name="Song S.V."/>
            <person name="Sutton G.G."/>
            <person name="Vogel H."/>
            <person name="Walenz B.P."/>
            <person name="Xu W."/>
            <person name="Zhang H.J."/>
            <person name="Zou Z."/>
            <person name="Batterham P."/>
            <person name="Edwards O.R."/>
            <person name="Feyereisen R."/>
            <person name="Gibbs R.A."/>
            <person name="Heckel D.G."/>
            <person name="McGrath A."/>
            <person name="Robin C."/>
            <person name="Scherer S.E."/>
            <person name="Worley K.C."/>
            <person name="Wu Y.D."/>
        </authorList>
    </citation>
    <scope>NUCLEOTIDE SEQUENCE [LARGE SCALE GENOMIC DNA]</scope>
    <source>
        <strain evidence="1">Harm_GR_Male_#8</strain>
        <tissue evidence="1">Whole organism</tissue>
    </source>
</reference>
<accession>A0A2W1BR88</accession>
<dbReference type="EMBL" id="KZ149967">
    <property type="protein sequence ID" value="PZC76164.1"/>
    <property type="molecule type" value="Genomic_DNA"/>
</dbReference>
<proteinExistence type="predicted"/>
<name>A0A2W1BR88_HELAM</name>
<keyword evidence="2" id="KW-1185">Reference proteome</keyword>
<evidence type="ECO:0000313" key="2">
    <source>
        <dbReference type="Proteomes" id="UP000249218"/>
    </source>
</evidence>
<gene>
    <name evidence="1" type="primary">HaOG204940</name>
    <name evidence="1" type="ORF">B5X24_HaOG204940</name>
</gene>
<sequence length="66" mass="7782">MICLSSKIRGNDEVFQSMKERPTKAKTKKVQIHHQTTDLHFVAQKTTTNKMFHRIEYSKTMSQKKT</sequence>
<evidence type="ECO:0000313" key="1">
    <source>
        <dbReference type="EMBL" id="PZC76164.1"/>
    </source>
</evidence>
<organism evidence="1 2">
    <name type="scientific">Helicoverpa armigera</name>
    <name type="common">Cotton bollworm</name>
    <name type="synonym">Heliothis armigera</name>
    <dbReference type="NCBI Taxonomy" id="29058"/>
    <lineage>
        <taxon>Eukaryota</taxon>
        <taxon>Metazoa</taxon>
        <taxon>Ecdysozoa</taxon>
        <taxon>Arthropoda</taxon>
        <taxon>Hexapoda</taxon>
        <taxon>Insecta</taxon>
        <taxon>Pterygota</taxon>
        <taxon>Neoptera</taxon>
        <taxon>Endopterygota</taxon>
        <taxon>Lepidoptera</taxon>
        <taxon>Glossata</taxon>
        <taxon>Ditrysia</taxon>
        <taxon>Noctuoidea</taxon>
        <taxon>Noctuidae</taxon>
        <taxon>Heliothinae</taxon>
        <taxon>Helicoverpa</taxon>
    </lineage>
</organism>
<dbReference type="Proteomes" id="UP000249218">
    <property type="component" value="Unassembled WGS sequence"/>
</dbReference>
<dbReference type="AlphaFoldDB" id="A0A2W1BR88"/>